<dbReference type="InterPro" id="IPR047959">
    <property type="entry name" value="Transpos_IS5"/>
</dbReference>
<protein>
    <submittedName>
        <fullName evidence="10">IS5/IS1182 family transposase</fullName>
    </submittedName>
</protein>
<feature type="domain" description="Transposase IS4-like" evidence="7">
    <location>
        <begin position="204"/>
        <end position="350"/>
    </location>
</feature>
<keyword evidence="4" id="KW-0238">DNA-binding</keyword>
<dbReference type="OrthoDB" id="111180at2"/>
<feature type="region of interest" description="Disordered" evidence="6">
    <location>
        <begin position="161"/>
        <end position="206"/>
    </location>
</feature>
<dbReference type="Pfam" id="PF05598">
    <property type="entry name" value="DUF772"/>
    <property type="match status" value="1"/>
</dbReference>
<dbReference type="GO" id="GO:0004803">
    <property type="term" value="F:transposase activity"/>
    <property type="evidence" value="ECO:0007669"/>
    <property type="project" value="InterPro"/>
</dbReference>
<dbReference type="GO" id="GO:0003677">
    <property type="term" value="F:DNA binding"/>
    <property type="evidence" value="ECO:0007669"/>
    <property type="project" value="UniProtKB-KW"/>
</dbReference>
<keyword evidence="5" id="KW-0233">DNA recombination</keyword>
<evidence type="ECO:0000259" key="8">
    <source>
        <dbReference type="Pfam" id="PF05598"/>
    </source>
</evidence>
<dbReference type="InterPro" id="IPR008490">
    <property type="entry name" value="Transposase_InsH_N"/>
</dbReference>
<dbReference type="EMBL" id="CP022188">
    <property type="protein sequence ID" value="AWI80555.1"/>
    <property type="molecule type" value="Genomic_DNA"/>
</dbReference>
<dbReference type="RefSeq" id="WP_108971474.1">
    <property type="nucleotide sequence ID" value="NZ_CP022188.1"/>
</dbReference>
<organism evidence="10 13">
    <name type="scientific">Parazoarcus communis</name>
    <dbReference type="NCBI Taxonomy" id="41977"/>
    <lineage>
        <taxon>Bacteria</taxon>
        <taxon>Pseudomonadati</taxon>
        <taxon>Pseudomonadota</taxon>
        <taxon>Betaproteobacteria</taxon>
        <taxon>Rhodocyclales</taxon>
        <taxon>Zoogloeaceae</taxon>
        <taxon>Parazoarcus</taxon>
    </lineage>
</organism>
<dbReference type="EMBL" id="CP022188">
    <property type="protein sequence ID" value="AWI79115.1"/>
    <property type="molecule type" value="Genomic_DNA"/>
</dbReference>
<dbReference type="InterPro" id="IPR002559">
    <property type="entry name" value="Transposase_11"/>
</dbReference>
<dbReference type="NCBIfam" id="NF033581">
    <property type="entry name" value="transpos_IS5_4"/>
    <property type="match status" value="1"/>
</dbReference>
<comment type="similarity">
    <text evidence="2">Belongs to the transposase 11 family.</text>
</comment>
<dbReference type="Proteomes" id="UP000244902">
    <property type="component" value="Chromosome"/>
</dbReference>
<evidence type="ECO:0000256" key="3">
    <source>
        <dbReference type="ARBA" id="ARBA00022578"/>
    </source>
</evidence>
<dbReference type="EMBL" id="CP022188">
    <property type="protein sequence ID" value="AWI78663.1"/>
    <property type="molecule type" value="Genomic_DNA"/>
</dbReference>
<comment type="function">
    <text evidence="1">Involved in the transposition of the insertion sequence IS5.</text>
</comment>
<evidence type="ECO:0000256" key="1">
    <source>
        <dbReference type="ARBA" id="ARBA00003544"/>
    </source>
</evidence>
<feature type="domain" description="Transposase InsH N-terminal" evidence="8">
    <location>
        <begin position="17"/>
        <end position="114"/>
    </location>
</feature>
<evidence type="ECO:0000313" key="10">
    <source>
        <dbReference type="EMBL" id="AWI78663.1"/>
    </source>
</evidence>
<evidence type="ECO:0000256" key="5">
    <source>
        <dbReference type="ARBA" id="ARBA00023172"/>
    </source>
</evidence>
<keyword evidence="3" id="KW-0815">Transposition</keyword>
<evidence type="ECO:0000313" key="9">
    <source>
        <dbReference type="EMBL" id="AWI78511.1"/>
    </source>
</evidence>
<dbReference type="AlphaFoldDB" id="A0A2U8GZB9"/>
<evidence type="ECO:0000313" key="11">
    <source>
        <dbReference type="EMBL" id="AWI79115.1"/>
    </source>
</evidence>
<evidence type="ECO:0000313" key="13">
    <source>
        <dbReference type="Proteomes" id="UP000244902"/>
    </source>
</evidence>
<evidence type="ECO:0000259" key="7">
    <source>
        <dbReference type="Pfam" id="PF01609"/>
    </source>
</evidence>
<evidence type="ECO:0000313" key="12">
    <source>
        <dbReference type="EMBL" id="AWI80555.1"/>
    </source>
</evidence>
<evidence type="ECO:0000256" key="6">
    <source>
        <dbReference type="SAM" id="MobiDB-lite"/>
    </source>
</evidence>
<dbReference type="PANTHER" id="PTHR35604:SF2">
    <property type="entry name" value="TRANSPOSASE INSH FOR INSERTION SEQUENCE ELEMENT IS5A-RELATED"/>
    <property type="match status" value="1"/>
</dbReference>
<dbReference type="GO" id="GO:0006313">
    <property type="term" value="P:DNA transposition"/>
    <property type="evidence" value="ECO:0007669"/>
    <property type="project" value="InterPro"/>
</dbReference>
<dbReference type="Pfam" id="PF01609">
    <property type="entry name" value="DDE_Tnp_1"/>
    <property type="match status" value="1"/>
</dbReference>
<accession>A0A2U8GZB9</accession>
<dbReference type="PANTHER" id="PTHR35604">
    <property type="entry name" value="TRANSPOSASE INSH FOR INSERTION SEQUENCE ELEMENT IS5A-RELATED"/>
    <property type="match status" value="1"/>
</dbReference>
<evidence type="ECO:0000256" key="2">
    <source>
        <dbReference type="ARBA" id="ARBA00010075"/>
    </source>
</evidence>
<name>A0A2U8GZB9_9RHOO</name>
<gene>
    <name evidence="9" type="ORF">CEW87_03545</name>
    <name evidence="10" type="ORF">CEW87_04370</name>
    <name evidence="11" type="ORF">CEW87_06905</name>
    <name evidence="12" type="ORF">CEW87_15000</name>
</gene>
<dbReference type="EMBL" id="CP022188">
    <property type="protein sequence ID" value="AWI78511.1"/>
    <property type="molecule type" value="Genomic_DNA"/>
</dbReference>
<evidence type="ECO:0000256" key="4">
    <source>
        <dbReference type="ARBA" id="ARBA00023125"/>
    </source>
</evidence>
<reference evidence="10 13" key="1">
    <citation type="submission" date="2017-06" db="EMBL/GenBank/DDBJ databases">
        <title>Azoarcus sp. TSNA42 complete genome sequence.</title>
        <authorList>
            <person name="Woo J.-H."/>
            <person name="Kim H.-S."/>
        </authorList>
    </citation>
    <scope>NUCLEOTIDE SEQUENCE [LARGE SCALE GENOMIC DNA]</scope>
    <source>
        <strain evidence="10 13">TSNA42</strain>
    </source>
</reference>
<sequence>MRGQLDPQSSMFHYFSPESRVPADHPLRRVKRLADRALGLICAELDALYSSVGRPSIPPERLLKAQLLIALYSVRSDRQFCEQLDYNILFRWFLDMDLESPTLDQSNFSRLRERLVATDVARRFFDEVVNLARKQNLLSSDHFTVDGTLIDAWASFKSFKRKDGTPPNDGDDGTGMVDFKGEKRSNATHQSTTDPESRLMRKGNGQPAKLSYGGHVLMENRNGLCVDILITESIQAEHRAARQLLTRARRRHIHPETLGADKGYHVKAFVEHLREHQIRPHIARIKGRKTPGLDGRTTRTEGYRVSQRKRKRVEEIFGWLKTVGGLRKTRFIGQAKTQMAAFISGAAYNLLRIAKLSVTEVKA</sequence>
<proteinExistence type="inferred from homology"/>